<sequence>MAQAEKLTISSEAFQQAMANRDEYRGTVLACRYAVPPELAGSDSSTQLMNVIESAVAQVVLRHPLLHVGIKRADTKLPVWVRLDSIDLGPLIEWKFPDASADMASLVYEITDAELNSGYKNIESQPGWKLVILHKPASEFLDVVFNFNHVTTDGIGARVFHEDLLECLNNYGTEGEGMAKPHISDHILQLPEPSVEFPPPVEKLCKMQVDISFIIKLLWAEKRPAMFCNNDTQANWAPVRGPPYNTRFRSFRIEPGSLAALLVLCRKHNTTITGLLHSLTLVSLASQITTAPGFQSGSPLDLRRFLPTDRPKHPELQSQPPERTICNYVSMADHEFPVGLIAELRSKLLPTGASDADAEADAKDEGLLPAGIKDLVWSIAAKVRADLREKLALGTRNDMLGVAKFIKDWHAHLKEVAQKPRQQSWHVSTLGIIEGTPKKPEAEAGETPDKTGSSGGGGGWSIRDAEFIISAEVPTAPIMITPVTARDGPLSVSCSWQDNVVDASVAEKLVVDLEKWLNQLATSS</sequence>
<dbReference type="GO" id="GO:0008080">
    <property type="term" value="F:N-acetyltransferase activity"/>
    <property type="evidence" value="ECO:0007669"/>
    <property type="project" value="TreeGrafter"/>
</dbReference>
<dbReference type="AlphaFoldDB" id="A0AAN9V7V2"/>
<dbReference type="Pfam" id="PF07247">
    <property type="entry name" value="AATase"/>
    <property type="match status" value="1"/>
</dbReference>
<name>A0AAN9V7V2_9PEZI</name>
<evidence type="ECO:0000256" key="1">
    <source>
        <dbReference type="SAM" id="MobiDB-lite"/>
    </source>
</evidence>
<dbReference type="PANTHER" id="PTHR28037:SF1">
    <property type="entry name" value="ALCOHOL O-ACETYLTRANSFERASE 1-RELATED"/>
    <property type="match status" value="1"/>
</dbReference>
<gene>
    <name evidence="2" type="primary">ATF1_4</name>
    <name evidence="2" type="ORF">SLS62_002953</name>
</gene>
<dbReference type="PANTHER" id="PTHR28037">
    <property type="entry name" value="ALCOHOL O-ACETYLTRANSFERASE 1-RELATED"/>
    <property type="match status" value="1"/>
</dbReference>
<accession>A0AAN9V7V2</accession>
<feature type="region of interest" description="Disordered" evidence="1">
    <location>
        <begin position="432"/>
        <end position="459"/>
    </location>
</feature>
<proteinExistence type="predicted"/>
<dbReference type="EMBL" id="JAKJXP020000015">
    <property type="protein sequence ID" value="KAK7755138.1"/>
    <property type="molecule type" value="Genomic_DNA"/>
</dbReference>
<evidence type="ECO:0000313" key="3">
    <source>
        <dbReference type="Proteomes" id="UP001320420"/>
    </source>
</evidence>
<dbReference type="InterPro" id="IPR010828">
    <property type="entry name" value="Atf2/Sli1-like"/>
</dbReference>
<comment type="caution">
    <text evidence="2">The sequence shown here is derived from an EMBL/GenBank/DDBJ whole genome shotgun (WGS) entry which is preliminary data.</text>
</comment>
<evidence type="ECO:0000313" key="2">
    <source>
        <dbReference type="EMBL" id="KAK7755138.1"/>
    </source>
</evidence>
<protein>
    <submittedName>
        <fullName evidence="2">Alcohol acetyltransferase</fullName>
    </submittedName>
</protein>
<dbReference type="InterPro" id="IPR052058">
    <property type="entry name" value="Alcohol_O-acetyltransferase"/>
</dbReference>
<organism evidence="2 3">
    <name type="scientific">Diatrype stigma</name>
    <dbReference type="NCBI Taxonomy" id="117547"/>
    <lineage>
        <taxon>Eukaryota</taxon>
        <taxon>Fungi</taxon>
        <taxon>Dikarya</taxon>
        <taxon>Ascomycota</taxon>
        <taxon>Pezizomycotina</taxon>
        <taxon>Sordariomycetes</taxon>
        <taxon>Xylariomycetidae</taxon>
        <taxon>Xylariales</taxon>
        <taxon>Diatrypaceae</taxon>
        <taxon>Diatrype</taxon>
    </lineage>
</organism>
<dbReference type="InterPro" id="IPR023213">
    <property type="entry name" value="CAT-like_dom_sf"/>
</dbReference>
<dbReference type="Proteomes" id="UP001320420">
    <property type="component" value="Unassembled WGS sequence"/>
</dbReference>
<reference evidence="2 3" key="1">
    <citation type="submission" date="2024-02" db="EMBL/GenBank/DDBJ databases">
        <title>De novo assembly and annotation of 12 fungi associated with fruit tree decline syndrome in Ontario, Canada.</title>
        <authorList>
            <person name="Sulman M."/>
            <person name="Ellouze W."/>
            <person name="Ilyukhin E."/>
        </authorList>
    </citation>
    <scope>NUCLEOTIDE SEQUENCE [LARGE SCALE GENOMIC DNA]</scope>
    <source>
        <strain evidence="2 3">M11/M66-122</strain>
    </source>
</reference>
<dbReference type="SUPFAM" id="SSF52777">
    <property type="entry name" value="CoA-dependent acyltransferases"/>
    <property type="match status" value="1"/>
</dbReference>
<keyword evidence="3" id="KW-1185">Reference proteome</keyword>
<dbReference type="Gene3D" id="3.30.559.10">
    <property type="entry name" value="Chloramphenicol acetyltransferase-like domain"/>
    <property type="match status" value="1"/>
</dbReference>